<reference evidence="3 4" key="1">
    <citation type="submission" date="2018-11" db="EMBL/GenBank/DDBJ databases">
        <title>Genome sequence of Saitozyma podzolica DSM 27192.</title>
        <authorList>
            <person name="Aliyu H."/>
            <person name="Gorte O."/>
            <person name="Ochsenreither K."/>
        </authorList>
    </citation>
    <scope>NUCLEOTIDE SEQUENCE [LARGE SCALE GENOMIC DNA]</scope>
    <source>
        <strain evidence="3 4">DSM 27192</strain>
    </source>
</reference>
<comment type="caution">
    <text evidence="3">The sequence shown here is derived from an EMBL/GenBank/DDBJ whole genome shotgun (WGS) entry which is preliminary data.</text>
</comment>
<sequence>MPIRMEVCVDSLGSVKAVEEYVSQGENRYEVCSNLLSGGGLTPSLGLIRLIRKRHPSARLMAMIRPRTGSFVYSEDELLTMASDILAFKEEGVMGFVFGCLTTGGEVDVAACRSGHSRTALEGAWTLNELVESTRYLSTLPDHREITITLASGINDENLSTLRKLVPNLQEIHLSASGAWTPEMSFSLAKGAQLGFGSGEEWRIERDKVRRVWEALARWNAQERE</sequence>
<keyword evidence="4" id="KW-1185">Reference proteome</keyword>
<dbReference type="PANTHER" id="PTHR12598:SF0">
    <property type="entry name" value="COPPER HOMEOSTASIS PROTEIN CUTC HOMOLOG"/>
    <property type="match status" value="1"/>
</dbReference>
<dbReference type="GO" id="GO:0005507">
    <property type="term" value="F:copper ion binding"/>
    <property type="evidence" value="ECO:0007669"/>
    <property type="project" value="TreeGrafter"/>
</dbReference>
<evidence type="ECO:0000256" key="1">
    <source>
        <dbReference type="ARBA" id="ARBA00007768"/>
    </source>
</evidence>
<dbReference type="PANTHER" id="PTHR12598">
    <property type="entry name" value="COPPER HOMEOSTASIS PROTEIN CUTC"/>
    <property type="match status" value="1"/>
</dbReference>
<dbReference type="Pfam" id="PF03932">
    <property type="entry name" value="CutC"/>
    <property type="match status" value="1"/>
</dbReference>
<dbReference type="EMBL" id="RSCD01000007">
    <property type="protein sequence ID" value="RSH91853.1"/>
    <property type="molecule type" value="Genomic_DNA"/>
</dbReference>
<proteinExistence type="inferred from homology"/>
<evidence type="ECO:0000256" key="2">
    <source>
        <dbReference type="ARBA" id="ARBA00019014"/>
    </source>
</evidence>
<name>A0A427YL82_9TREE</name>
<dbReference type="Gene3D" id="3.20.20.380">
    <property type="entry name" value="Copper homeostasis (CutC) domain"/>
    <property type="match status" value="2"/>
</dbReference>
<evidence type="ECO:0000313" key="4">
    <source>
        <dbReference type="Proteomes" id="UP000279259"/>
    </source>
</evidence>
<comment type="similarity">
    <text evidence="1">Belongs to the CutC family.</text>
</comment>
<protein>
    <recommendedName>
        <fullName evidence="2">Copper homeostasis protein cutC homolog</fullName>
    </recommendedName>
</protein>
<dbReference type="OrthoDB" id="7392499at2759"/>
<organism evidence="3 4">
    <name type="scientific">Saitozyma podzolica</name>
    <dbReference type="NCBI Taxonomy" id="1890683"/>
    <lineage>
        <taxon>Eukaryota</taxon>
        <taxon>Fungi</taxon>
        <taxon>Dikarya</taxon>
        <taxon>Basidiomycota</taxon>
        <taxon>Agaricomycotina</taxon>
        <taxon>Tremellomycetes</taxon>
        <taxon>Tremellales</taxon>
        <taxon>Trimorphomycetaceae</taxon>
        <taxon>Saitozyma</taxon>
    </lineage>
</organism>
<dbReference type="InterPro" id="IPR036822">
    <property type="entry name" value="CutC-like_dom_sf"/>
</dbReference>
<accession>A0A427YL82</accession>
<dbReference type="Proteomes" id="UP000279259">
    <property type="component" value="Unassembled WGS sequence"/>
</dbReference>
<dbReference type="SUPFAM" id="SSF110395">
    <property type="entry name" value="CutC-like"/>
    <property type="match status" value="1"/>
</dbReference>
<dbReference type="STRING" id="1890683.A0A427YL82"/>
<gene>
    <name evidence="3" type="ORF">EHS25_009223</name>
</gene>
<dbReference type="InterPro" id="IPR005627">
    <property type="entry name" value="CutC-like"/>
</dbReference>
<evidence type="ECO:0000313" key="3">
    <source>
        <dbReference type="EMBL" id="RSH91853.1"/>
    </source>
</evidence>
<dbReference type="AlphaFoldDB" id="A0A427YL82"/>